<reference evidence="1" key="1">
    <citation type="submission" date="2022-06" db="EMBL/GenBank/DDBJ databases">
        <title>Uncovering the hologenomic basis of an extraordinary plant invasion.</title>
        <authorList>
            <person name="Bieker V.C."/>
            <person name="Martin M.D."/>
            <person name="Gilbert T."/>
            <person name="Hodgins K."/>
            <person name="Battlay P."/>
            <person name="Petersen B."/>
            <person name="Wilson J."/>
        </authorList>
    </citation>
    <scope>NUCLEOTIDE SEQUENCE</scope>
    <source>
        <strain evidence="1">AA19_3_7</strain>
        <tissue evidence="1">Leaf</tissue>
    </source>
</reference>
<evidence type="ECO:0000313" key="1">
    <source>
        <dbReference type="EMBL" id="KAI7742291.1"/>
    </source>
</evidence>
<dbReference type="AlphaFoldDB" id="A0AAD5CI51"/>
<gene>
    <name evidence="1" type="ORF">M8C21_027697</name>
</gene>
<sequence>MRMMWGFRPEGDDAKDLLIRYNEFILFLAALAFDVEYEGSLEELTCSVAYLDAILGITVKMPTVESFSKINTRVSVPAL</sequence>
<accession>A0AAD5CI51</accession>
<dbReference type="Proteomes" id="UP001206925">
    <property type="component" value="Unassembled WGS sequence"/>
</dbReference>
<protein>
    <submittedName>
        <fullName evidence="1">Uncharacterized protein</fullName>
    </submittedName>
</protein>
<proteinExistence type="predicted"/>
<keyword evidence="2" id="KW-1185">Reference proteome</keyword>
<evidence type="ECO:0000313" key="2">
    <source>
        <dbReference type="Proteomes" id="UP001206925"/>
    </source>
</evidence>
<name>A0AAD5CI51_AMBAR</name>
<organism evidence="1 2">
    <name type="scientific">Ambrosia artemisiifolia</name>
    <name type="common">Common ragweed</name>
    <dbReference type="NCBI Taxonomy" id="4212"/>
    <lineage>
        <taxon>Eukaryota</taxon>
        <taxon>Viridiplantae</taxon>
        <taxon>Streptophyta</taxon>
        <taxon>Embryophyta</taxon>
        <taxon>Tracheophyta</taxon>
        <taxon>Spermatophyta</taxon>
        <taxon>Magnoliopsida</taxon>
        <taxon>eudicotyledons</taxon>
        <taxon>Gunneridae</taxon>
        <taxon>Pentapetalae</taxon>
        <taxon>asterids</taxon>
        <taxon>campanulids</taxon>
        <taxon>Asterales</taxon>
        <taxon>Asteraceae</taxon>
        <taxon>Asteroideae</taxon>
        <taxon>Heliantheae alliance</taxon>
        <taxon>Heliantheae</taxon>
        <taxon>Ambrosia</taxon>
    </lineage>
</organism>
<dbReference type="EMBL" id="JAMZMK010008029">
    <property type="protein sequence ID" value="KAI7742291.1"/>
    <property type="molecule type" value="Genomic_DNA"/>
</dbReference>
<comment type="caution">
    <text evidence="1">The sequence shown here is derived from an EMBL/GenBank/DDBJ whole genome shotgun (WGS) entry which is preliminary data.</text>
</comment>